<dbReference type="EMBL" id="JBHTLM010000005">
    <property type="protein sequence ID" value="MFD1176431.1"/>
    <property type="molecule type" value="Genomic_DNA"/>
</dbReference>
<reference evidence="7" key="1">
    <citation type="journal article" date="2019" name="Int. J. Syst. Evol. Microbiol.">
        <title>The Global Catalogue of Microorganisms (GCM) 10K type strain sequencing project: providing services to taxonomists for standard genome sequencing and annotation.</title>
        <authorList>
            <consortium name="The Broad Institute Genomics Platform"/>
            <consortium name="The Broad Institute Genome Sequencing Center for Infectious Disease"/>
            <person name="Wu L."/>
            <person name="Ma J."/>
        </authorList>
    </citation>
    <scope>NUCLEOTIDE SEQUENCE [LARGE SCALE GENOMIC DNA]</scope>
    <source>
        <strain evidence="7">CCUG 59189</strain>
    </source>
</reference>
<dbReference type="InterPro" id="IPR001387">
    <property type="entry name" value="Cro/C1-type_HTH"/>
</dbReference>
<dbReference type="Pfam" id="PF07719">
    <property type="entry name" value="TPR_2"/>
    <property type="match status" value="1"/>
</dbReference>
<dbReference type="SMART" id="SM00028">
    <property type="entry name" value="TPR"/>
    <property type="match status" value="3"/>
</dbReference>
<accession>A0ABW3RWD3</accession>
<proteinExistence type="predicted"/>
<feature type="repeat" description="TPR" evidence="4">
    <location>
        <begin position="251"/>
        <end position="284"/>
    </location>
</feature>
<comment type="caution">
    <text evidence="6">The sequence shown here is derived from an EMBL/GenBank/DDBJ whole genome shotgun (WGS) entry which is preliminary data.</text>
</comment>
<dbReference type="Pfam" id="PF01381">
    <property type="entry name" value="HTH_3"/>
    <property type="match status" value="1"/>
</dbReference>
<organism evidence="6 7">
    <name type="scientific">Paenibacillus puldeungensis</name>
    <dbReference type="NCBI Taxonomy" id="696536"/>
    <lineage>
        <taxon>Bacteria</taxon>
        <taxon>Bacillati</taxon>
        <taxon>Bacillota</taxon>
        <taxon>Bacilli</taxon>
        <taxon>Bacillales</taxon>
        <taxon>Paenibacillaceae</taxon>
        <taxon>Paenibacillus</taxon>
    </lineage>
</organism>
<dbReference type="SMART" id="SM00530">
    <property type="entry name" value="HTH_XRE"/>
    <property type="match status" value="1"/>
</dbReference>
<keyword evidence="3" id="KW-0238">DNA-binding</keyword>
<keyword evidence="1" id="KW-0677">Repeat</keyword>
<dbReference type="CDD" id="cd00093">
    <property type="entry name" value="HTH_XRE"/>
    <property type="match status" value="1"/>
</dbReference>
<dbReference type="InterPro" id="IPR013105">
    <property type="entry name" value="TPR_2"/>
</dbReference>
<dbReference type="PROSITE" id="PS50943">
    <property type="entry name" value="HTH_CROC1"/>
    <property type="match status" value="1"/>
</dbReference>
<dbReference type="Proteomes" id="UP001597262">
    <property type="component" value="Unassembled WGS sequence"/>
</dbReference>
<evidence type="ECO:0000313" key="6">
    <source>
        <dbReference type="EMBL" id="MFD1176431.1"/>
    </source>
</evidence>
<dbReference type="Gene3D" id="1.10.260.40">
    <property type="entry name" value="lambda repressor-like DNA-binding domains"/>
    <property type="match status" value="1"/>
</dbReference>
<sequence>MNIEIGSKIKALRLQKEMTQEALAAKLNMSSQAISKWENNVTMPDIQLLPRLSVTLGVTIDELFALTDDTHLERIENMIYNEHFISKDDYHYAEQFLKEKLNDDGKRAQCLTLLAELHLHRSEEHRELASHYAKDALMLTPYKKANHNALRDAENGVILDWNFSNHHKLIEFYNNFVSNHPDYWRGYVWLMNCLIADGRCAEARVVLERLNQVYSGYYIQLYEGLICKEEGNLSQALDLWDQMTELQPQDWGAWTSRGDCMAKLCKYDEAIECYSKGYELQPRPKYADALIAIYHIYEIQGKYDKAIEKLEEVIALLESDWKITEGKTVDFYRGEIENLVLLRADR</sequence>
<dbReference type="Gene3D" id="1.25.40.10">
    <property type="entry name" value="Tetratricopeptide repeat domain"/>
    <property type="match status" value="2"/>
</dbReference>
<keyword evidence="7" id="KW-1185">Reference proteome</keyword>
<evidence type="ECO:0000256" key="3">
    <source>
        <dbReference type="ARBA" id="ARBA00023125"/>
    </source>
</evidence>
<feature type="domain" description="HTH cro/C1-type" evidence="5">
    <location>
        <begin position="9"/>
        <end position="63"/>
    </location>
</feature>
<dbReference type="PANTHER" id="PTHR46558:SF11">
    <property type="entry name" value="HTH-TYPE TRANSCRIPTIONAL REGULATOR XRE"/>
    <property type="match status" value="1"/>
</dbReference>
<dbReference type="RefSeq" id="WP_379318813.1">
    <property type="nucleotide sequence ID" value="NZ_JBHTLM010000005.1"/>
</dbReference>
<protein>
    <submittedName>
        <fullName evidence="6">Helix-turn-helix domain-containing protein</fullName>
    </submittedName>
</protein>
<feature type="repeat" description="TPR" evidence="4">
    <location>
        <begin position="287"/>
        <end position="320"/>
    </location>
</feature>
<evidence type="ECO:0000256" key="1">
    <source>
        <dbReference type="ARBA" id="ARBA00022737"/>
    </source>
</evidence>
<evidence type="ECO:0000259" key="5">
    <source>
        <dbReference type="PROSITE" id="PS50943"/>
    </source>
</evidence>
<dbReference type="PROSITE" id="PS50005">
    <property type="entry name" value="TPR"/>
    <property type="match status" value="2"/>
</dbReference>
<evidence type="ECO:0000256" key="2">
    <source>
        <dbReference type="ARBA" id="ARBA00022803"/>
    </source>
</evidence>
<dbReference type="InterPro" id="IPR011990">
    <property type="entry name" value="TPR-like_helical_dom_sf"/>
</dbReference>
<name>A0ABW3RWD3_9BACL</name>
<dbReference type="InterPro" id="IPR010982">
    <property type="entry name" value="Lambda_DNA-bd_dom_sf"/>
</dbReference>
<dbReference type="InterPro" id="IPR019734">
    <property type="entry name" value="TPR_rpt"/>
</dbReference>
<dbReference type="SUPFAM" id="SSF48452">
    <property type="entry name" value="TPR-like"/>
    <property type="match status" value="1"/>
</dbReference>
<evidence type="ECO:0000313" key="7">
    <source>
        <dbReference type="Proteomes" id="UP001597262"/>
    </source>
</evidence>
<evidence type="ECO:0000256" key="4">
    <source>
        <dbReference type="PROSITE-ProRule" id="PRU00339"/>
    </source>
</evidence>
<dbReference type="SUPFAM" id="SSF47413">
    <property type="entry name" value="lambda repressor-like DNA-binding domains"/>
    <property type="match status" value="1"/>
</dbReference>
<dbReference type="PANTHER" id="PTHR46558">
    <property type="entry name" value="TRACRIPTIONAL REGULATORY PROTEIN-RELATED-RELATED"/>
    <property type="match status" value="1"/>
</dbReference>
<keyword evidence="2 4" id="KW-0802">TPR repeat</keyword>
<gene>
    <name evidence="6" type="ORF">ACFQ3W_08970</name>
</gene>